<dbReference type="AlphaFoldDB" id="S1SMF5"/>
<dbReference type="InParanoid" id="S1SMF5"/>
<name>S1SMF5_THECC</name>
<dbReference type="Proteomes" id="UP000026915">
    <property type="component" value="Unassembled WGS sequence"/>
</dbReference>
<evidence type="ECO:0000313" key="1">
    <source>
        <dbReference type="EMBL" id="EOY20339.1"/>
    </source>
</evidence>
<proteinExistence type="predicted"/>
<dbReference type="HOGENOM" id="CLU_2676108_0_0_1"/>
<protein>
    <submittedName>
        <fullName evidence="1">Uncharacterized protein</fullName>
    </submittedName>
</protein>
<accession>S1SMF5</accession>
<reference evidence="1 2" key="1">
    <citation type="journal article" date="2013" name="Genome Biol.">
        <title>The genome sequence of the most widely cultivated cacao type and its use to identify candidate genes regulating pod color.</title>
        <authorList>
            <person name="Motamayor J.C."/>
            <person name="Mockaitis K."/>
            <person name="Schmutz J."/>
            <person name="Haiminen N."/>
            <person name="Iii D.L."/>
            <person name="Cornejo O."/>
            <person name="Findley S.D."/>
            <person name="Zheng P."/>
            <person name="Utro F."/>
            <person name="Royaert S."/>
            <person name="Saski C."/>
            <person name="Jenkins J."/>
            <person name="Podicheti R."/>
            <person name="Zhao M."/>
            <person name="Scheffler B.E."/>
            <person name="Stack J.C."/>
            <person name="Feltus F.A."/>
            <person name="Mustiga G.M."/>
            <person name="Amores F."/>
            <person name="Phillips W."/>
            <person name="Marelli J.P."/>
            <person name="May G.D."/>
            <person name="Shapiro H."/>
            <person name="Ma J."/>
            <person name="Bustamante C.D."/>
            <person name="Schnell R.J."/>
            <person name="Main D."/>
            <person name="Gilbert D."/>
            <person name="Parida L."/>
            <person name="Kuhn D.N."/>
        </authorList>
    </citation>
    <scope>NUCLEOTIDE SEQUENCE [LARGE SCALE GENOMIC DNA]</scope>
    <source>
        <strain evidence="2">cv. Matina 1-6</strain>
    </source>
</reference>
<dbReference type="EMBL" id="KE133048">
    <property type="protein sequence ID" value="EOY20339.1"/>
    <property type="molecule type" value="Genomic_DNA"/>
</dbReference>
<keyword evidence="2" id="KW-1185">Reference proteome</keyword>
<sequence>MLLATLFAPFTTSESTCGLMPFTATARVSSSKPEGYQEMKSNAKELKTDVHDVKSNMNGILERPLDPTGGSSSSQ</sequence>
<dbReference type="Gramene" id="EOY20339">
    <property type="protein sequence ID" value="EOY20339"/>
    <property type="gene ID" value="TCM_045889"/>
</dbReference>
<evidence type="ECO:0000313" key="2">
    <source>
        <dbReference type="Proteomes" id="UP000026915"/>
    </source>
</evidence>
<gene>
    <name evidence="1" type="ORF">TCM_045889</name>
</gene>
<organism evidence="1 2">
    <name type="scientific">Theobroma cacao</name>
    <name type="common">Cacao</name>
    <name type="synonym">Cocoa</name>
    <dbReference type="NCBI Taxonomy" id="3641"/>
    <lineage>
        <taxon>Eukaryota</taxon>
        <taxon>Viridiplantae</taxon>
        <taxon>Streptophyta</taxon>
        <taxon>Embryophyta</taxon>
        <taxon>Tracheophyta</taxon>
        <taxon>Spermatophyta</taxon>
        <taxon>Magnoliopsida</taxon>
        <taxon>eudicotyledons</taxon>
        <taxon>Gunneridae</taxon>
        <taxon>Pentapetalae</taxon>
        <taxon>rosids</taxon>
        <taxon>malvids</taxon>
        <taxon>Malvales</taxon>
        <taxon>Malvaceae</taxon>
        <taxon>Byttnerioideae</taxon>
        <taxon>Theobroma</taxon>
    </lineage>
</organism>